<reference evidence="2" key="1">
    <citation type="submission" date="2021-09" db="EMBL/GenBank/DDBJ databases">
        <authorList>
            <consortium name="AG Swart"/>
            <person name="Singh M."/>
            <person name="Singh A."/>
            <person name="Seah K."/>
            <person name="Emmerich C."/>
        </authorList>
    </citation>
    <scope>NUCLEOTIDE SEQUENCE</scope>
    <source>
        <strain evidence="2">ATCC30299</strain>
    </source>
</reference>
<protein>
    <submittedName>
        <fullName evidence="2">Uncharacterized protein</fullName>
    </submittedName>
</protein>
<feature type="region of interest" description="Disordered" evidence="1">
    <location>
        <begin position="221"/>
        <end position="242"/>
    </location>
</feature>
<evidence type="ECO:0000313" key="3">
    <source>
        <dbReference type="Proteomes" id="UP001162131"/>
    </source>
</evidence>
<dbReference type="EMBL" id="CAJZBQ010000032">
    <property type="protein sequence ID" value="CAG9322589.1"/>
    <property type="molecule type" value="Genomic_DNA"/>
</dbReference>
<name>A0AAU9JET5_9CILI</name>
<dbReference type="Proteomes" id="UP001162131">
    <property type="component" value="Unassembled WGS sequence"/>
</dbReference>
<accession>A0AAU9JET5</accession>
<proteinExistence type="predicted"/>
<evidence type="ECO:0000256" key="1">
    <source>
        <dbReference type="SAM" id="MobiDB-lite"/>
    </source>
</evidence>
<organism evidence="2 3">
    <name type="scientific">Blepharisma stoltei</name>
    <dbReference type="NCBI Taxonomy" id="1481888"/>
    <lineage>
        <taxon>Eukaryota</taxon>
        <taxon>Sar</taxon>
        <taxon>Alveolata</taxon>
        <taxon>Ciliophora</taxon>
        <taxon>Postciliodesmatophora</taxon>
        <taxon>Heterotrichea</taxon>
        <taxon>Heterotrichida</taxon>
        <taxon>Blepharismidae</taxon>
        <taxon>Blepharisma</taxon>
    </lineage>
</organism>
<gene>
    <name evidence="2" type="ORF">BSTOLATCC_MIC31715</name>
</gene>
<keyword evidence="3" id="KW-1185">Reference proteome</keyword>
<sequence length="315" mass="36200">MSELSSQSFYLEPSRLNQTAPLPISEIYKTIKGSNDDWGVEGYQVPKKCAVYITKEIKVPNAKKRDMFYDISKKEKEPSPITYAPSNEQVLKRYWDKATGRFRKAQRKTVIDEVMKLSPRVPGPGTYHVTERGQSEKPKYKIPLGIMDKAQGLSFLSSTEFYAEESPGSGRYFEKEEDREKAYTKRERKSPVFKYYAGKPEKKMEKQEVGPGYLKNLENSVKRSSTMRRSPNALFPKSNPPNAIHRRAATTKFVPGVGAYKDVEKAYTGHIVKRKERIPFISPYKFTRFSDAEAKNHNWVPGPGSYEIMPPMRKK</sequence>
<evidence type="ECO:0000313" key="2">
    <source>
        <dbReference type="EMBL" id="CAG9322589.1"/>
    </source>
</evidence>
<dbReference type="AlphaFoldDB" id="A0AAU9JET5"/>
<comment type="caution">
    <text evidence="2">The sequence shown here is derived from an EMBL/GenBank/DDBJ whole genome shotgun (WGS) entry which is preliminary data.</text>
</comment>